<gene>
    <name evidence="1" type="ORF">CEE63_02885</name>
</gene>
<proteinExistence type="predicted"/>
<name>A0A246ID69_STEMA</name>
<comment type="caution">
    <text evidence="1">The sequence shown here is derived from an EMBL/GenBank/DDBJ whole genome shotgun (WGS) entry which is preliminary data.</text>
</comment>
<sequence length="128" mass="14353">MWVMRKHVTACHRAKIANGFDLSGSAHWGKTKAAIRQILLPRASQVLQLEGVKRMLADALARGQRALVLGSFVFWYEDFNTIGWLVKERAADGKAKPRHAYGVVEIPFEELDGNLVIGLFGELLYESE</sequence>
<reference evidence="1 2" key="1">
    <citation type="submission" date="2017-06" db="EMBL/GenBank/DDBJ databases">
        <authorList>
            <person name="Kim H.J."/>
            <person name="Triplett B.A."/>
        </authorList>
    </citation>
    <scope>NUCLEOTIDE SEQUENCE [LARGE SCALE GENOMIC DNA]</scope>
    <source>
        <strain evidence="1 2">594</strain>
    </source>
</reference>
<evidence type="ECO:0000313" key="1">
    <source>
        <dbReference type="EMBL" id="OWQ77973.1"/>
    </source>
</evidence>
<evidence type="ECO:0000313" key="2">
    <source>
        <dbReference type="Proteomes" id="UP000197090"/>
    </source>
</evidence>
<dbReference type="Proteomes" id="UP000197090">
    <property type="component" value="Unassembled WGS sequence"/>
</dbReference>
<organism evidence="1 2">
    <name type="scientific">Stenotrophomonas maltophilia</name>
    <name type="common">Pseudomonas maltophilia</name>
    <name type="synonym">Xanthomonas maltophilia</name>
    <dbReference type="NCBI Taxonomy" id="40324"/>
    <lineage>
        <taxon>Bacteria</taxon>
        <taxon>Pseudomonadati</taxon>
        <taxon>Pseudomonadota</taxon>
        <taxon>Gammaproteobacteria</taxon>
        <taxon>Lysobacterales</taxon>
        <taxon>Lysobacteraceae</taxon>
        <taxon>Stenotrophomonas</taxon>
        <taxon>Stenotrophomonas maltophilia group</taxon>
    </lineage>
</organism>
<protein>
    <submittedName>
        <fullName evidence="1">Uncharacterized protein</fullName>
    </submittedName>
</protein>
<accession>A0A246ID69</accession>
<dbReference type="AlphaFoldDB" id="A0A246ID69"/>
<dbReference type="EMBL" id="NIVX01000026">
    <property type="protein sequence ID" value="OWQ77973.1"/>
    <property type="molecule type" value="Genomic_DNA"/>
</dbReference>